<dbReference type="InterPro" id="IPR008964">
    <property type="entry name" value="Invasin/intimin_cell_adhesion"/>
</dbReference>
<feature type="domain" description="MurNAc-LAA" evidence="5">
    <location>
        <begin position="895"/>
        <end position="1003"/>
    </location>
</feature>
<feature type="domain" description="BIG2" evidence="4">
    <location>
        <begin position="1129"/>
        <end position="1207"/>
    </location>
</feature>
<evidence type="ECO:0000313" key="6">
    <source>
        <dbReference type="EMBL" id="TCL44635.1"/>
    </source>
</evidence>
<dbReference type="GO" id="GO:0008745">
    <property type="term" value="F:N-acetylmuramoyl-L-alanine amidase activity"/>
    <property type="evidence" value="ECO:0007669"/>
    <property type="project" value="InterPro"/>
</dbReference>
<dbReference type="PANTHER" id="PTHR30404">
    <property type="entry name" value="N-ACETYLMURAMOYL-L-ALANINE AMIDASE"/>
    <property type="match status" value="1"/>
</dbReference>
<dbReference type="AlphaFoldDB" id="A0A9X8UKL6"/>
<evidence type="ECO:0000256" key="2">
    <source>
        <dbReference type="SAM" id="MobiDB-lite"/>
    </source>
</evidence>
<dbReference type="GO" id="GO:0009253">
    <property type="term" value="P:peptidoglycan catabolic process"/>
    <property type="evidence" value="ECO:0007669"/>
    <property type="project" value="InterPro"/>
</dbReference>
<protein>
    <submittedName>
        <fullName evidence="6">N-acetylmuramoyl-L-alanine amidase</fullName>
    </submittedName>
</protein>
<proteinExistence type="predicted"/>
<dbReference type="SUPFAM" id="SSF53187">
    <property type="entry name" value="Zn-dependent exopeptidases"/>
    <property type="match status" value="1"/>
</dbReference>
<dbReference type="SMART" id="SM00635">
    <property type="entry name" value="BID_2"/>
    <property type="match status" value="2"/>
</dbReference>
<dbReference type="RefSeq" id="WP_132084032.1">
    <property type="nucleotide sequence ID" value="NZ_SLUK01000002.1"/>
</dbReference>
<evidence type="ECO:0000259" key="4">
    <source>
        <dbReference type="SMART" id="SM00635"/>
    </source>
</evidence>
<dbReference type="PANTHER" id="PTHR30404:SF0">
    <property type="entry name" value="N-ACETYLMURAMOYL-L-ALANINE AMIDASE AMIC"/>
    <property type="match status" value="1"/>
</dbReference>
<sequence>MERFFRNKTLFTVIIVLIFLVMTGLIGALSFFARDLFPFAAPVGASSSSSQAESPREEGGSAVQGPQFAAPSSKEESDEPSQEESDSEDESAGEGSSSEEEESSSSNGESFDPALGEEEEKDENKEENIHYNVPDEMRAVYLTPGVDYPTSGGAQAIEEGIAKALESAKALTMNAVVALPYGDGKAIYQTGEMQPATNEIDILQTIVDKAREQDMYVYAVYEASTIDQGGNAVRQESVDTGVIDFAAENAAKFADKYQLDGILVDSYYNETLPDSYAGYIKSGAGIGYREYMRSYSEALFTAVSGAIRESAKGTQVGIVVDGVWENAAAEPEGTQTAAQFTALSGGNADTKKFVTEKLADFVALRPGGYTDSGTEPFQEVAQWWSKVAQSGGLPLYVIYPEDKVCTDAPGFSSPDEIAQQVIYAQECEAYEGGIFNSLSRLIENPQTSTDLLIKLFKHEVNVDHVLTELAVTKPDQMDFSTFEPVMVFRGASDPNFEVSVNGEVLDTDENGYFTTTQDLEPGLNTFTFEHKGKSQVFKITRNVQIIKEVSPTGSVALEGGMKLQITALAYEDAAVSASLGGASIPMSKDTSIDDSTDEDSSYVKFVGEYTVPAATGEKQNLGMLKISGQWQGISDSKEGASISINPVVAAGDGDLIVVTAEAAKTFPPDKLGNETDPAYFPLPKGTKDYTVGEMITYKNGDDTYKYYKLQSGVRVYADDINKTSGELSTGNVIESMKITSDKRYTYVTLDTQQPVPYTVSYSSSGIKFDFKYTSSTPKSQKVSDNPVIRSADWSEGTLSLGFTQSGSFLGYHSYYKGDKLVLRLTNPPTSISNVRIAIDPGHGGKDKGTAGYYPDVSEAEINAVIAEKTAEALADKGAEVKLIKTDPYLTLNQRLEAARAYDANIYISIHSNSSVNTSATGSEVYYFYPFGQTLASISSKQVSNALDTDNRGAKQARYWVTTDSRFASVLIECGFLSNKSEYKKLTKSSYQDKVAEAIADSVASYVKTISTGISGGNDDPIDEDEEEDESSGSGDGSVSGVSLSKSSVKLKIGETYRLEAQVKPSDAEDTRVEWESDDEDVVTVSSSGKLKAVSEGSATVTVTTRDGDYTKKCKVEVVSDDEDDDNDEEIEDIEITESRVTLEEGDTYQIEVEITPSSLEDDAELEYESDDEEVATVSSSGKVRARGEGTAVITVSTTDGSDLSDRIKITVE</sequence>
<comment type="caution">
    <text evidence="6">The sequence shown here is derived from an EMBL/GenBank/DDBJ whole genome shotgun (WGS) entry which is preliminary data.</text>
</comment>
<feature type="compositionally biased region" description="Acidic residues" evidence="2">
    <location>
        <begin position="76"/>
        <end position="103"/>
    </location>
</feature>
<dbReference type="InterPro" id="IPR050695">
    <property type="entry name" value="N-acetylmuramoyl_amidase_3"/>
</dbReference>
<feature type="transmembrane region" description="Helical" evidence="3">
    <location>
        <begin position="12"/>
        <end position="33"/>
    </location>
</feature>
<dbReference type="Gene3D" id="2.60.40.1080">
    <property type="match status" value="2"/>
</dbReference>
<keyword evidence="7" id="KW-1185">Reference proteome</keyword>
<dbReference type="Pfam" id="PF02368">
    <property type="entry name" value="Big_2"/>
    <property type="match status" value="2"/>
</dbReference>
<gene>
    <name evidence="6" type="ORF">EDD78_102261</name>
</gene>
<dbReference type="SMART" id="SM00646">
    <property type="entry name" value="Ami_3"/>
    <property type="match status" value="1"/>
</dbReference>
<organism evidence="6 7">
    <name type="scientific">Harryflintia acetispora</name>
    <dbReference type="NCBI Taxonomy" id="1849041"/>
    <lineage>
        <taxon>Bacteria</taxon>
        <taxon>Bacillati</taxon>
        <taxon>Bacillota</taxon>
        <taxon>Clostridia</taxon>
        <taxon>Eubacteriales</taxon>
        <taxon>Oscillospiraceae</taxon>
        <taxon>Harryflintia</taxon>
    </lineage>
</organism>
<dbReference type="InterPro" id="IPR002508">
    <property type="entry name" value="MurNAc-LAA_cat"/>
</dbReference>
<evidence type="ECO:0000256" key="1">
    <source>
        <dbReference type="ARBA" id="ARBA00022801"/>
    </source>
</evidence>
<keyword evidence="3" id="KW-1133">Transmembrane helix</keyword>
<feature type="region of interest" description="Disordered" evidence="2">
    <location>
        <begin position="1013"/>
        <end position="1041"/>
    </location>
</feature>
<dbReference type="InterPro" id="IPR003343">
    <property type="entry name" value="Big_2"/>
</dbReference>
<name>A0A9X8UKL6_9FIRM</name>
<dbReference type="Pfam" id="PF01520">
    <property type="entry name" value="Amidase_3"/>
    <property type="match status" value="1"/>
</dbReference>
<dbReference type="CDD" id="cd02696">
    <property type="entry name" value="MurNAc-LAA"/>
    <property type="match status" value="1"/>
</dbReference>
<evidence type="ECO:0000313" key="7">
    <source>
        <dbReference type="Proteomes" id="UP000294682"/>
    </source>
</evidence>
<feature type="compositionally biased region" description="Acidic residues" evidence="2">
    <location>
        <begin position="1019"/>
        <end position="1030"/>
    </location>
</feature>
<feature type="compositionally biased region" description="Basic and acidic residues" evidence="2">
    <location>
        <begin position="122"/>
        <end position="132"/>
    </location>
</feature>
<dbReference type="Gene3D" id="3.40.630.40">
    <property type="entry name" value="Zn-dependent exopeptidases"/>
    <property type="match status" value="1"/>
</dbReference>
<feature type="region of interest" description="Disordered" evidence="2">
    <location>
        <begin position="43"/>
        <end position="132"/>
    </location>
</feature>
<dbReference type="Proteomes" id="UP000294682">
    <property type="component" value="Unassembled WGS sequence"/>
</dbReference>
<dbReference type="GO" id="GO:0030288">
    <property type="term" value="C:outer membrane-bounded periplasmic space"/>
    <property type="evidence" value="ECO:0007669"/>
    <property type="project" value="TreeGrafter"/>
</dbReference>
<evidence type="ECO:0000259" key="5">
    <source>
        <dbReference type="SMART" id="SM00646"/>
    </source>
</evidence>
<feature type="domain" description="BIG2" evidence="4">
    <location>
        <begin position="1037"/>
        <end position="1114"/>
    </location>
</feature>
<keyword evidence="3" id="KW-0812">Transmembrane</keyword>
<dbReference type="EMBL" id="SLUK01000002">
    <property type="protein sequence ID" value="TCL44635.1"/>
    <property type="molecule type" value="Genomic_DNA"/>
</dbReference>
<reference evidence="6 7" key="1">
    <citation type="submission" date="2019-03" db="EMBL/GenBank/DDBJ databases">
        <title>Genomic Encyclopedia of Type Strains, Phase IV (KMG-IV): sequencing the most valuable type-strain genomes for metagenomic binning, comparative biology and taxonomic classification.</title>
        <authorList>
            <person name="Goeker M."/>
        </authorList>
    </citation>
    <scope>NUCLEOTIDE SEQUENCE [LARGE SCALE GENOMIC DNA]</scope>
    <source>
        <strain evidence="6 7">DSM 100433</strain>
    </source>
</reference>
<keyword evidence="3" id="KW-0472">Membrane</keyword>
<evidence type="ECO:0000256" key="3">
    <source>
        <dbReference type="SAM" id="Phobius"/>
    </source>
</evidence>
<keyword evidence="1" id="KW-0378">Hydrolase</keyword>
<dbReference type="SUPFAM" id="SSF49373">
    <property type="entry name" value="Invasin/intimin cell-adhesion fragments"/>
    <property type="match status" value="2"/>
</dbReference>
<accession>A0A9X8UKL6</accession>